<evidence type="ECO:0000256" key="1">
    <source>
        <dbReference type="SAM" id="MobiDB-lite"/>
    </source>
</evidence>
<feature type="region of interest" description="Disordered" evidence="1">
    <location>
        <begin position="1"/>
        <end position="59"/>
    </location>
</feature>
<accession>W2TG10</accession>
<proteinExistence type="predicted"/>
<sequence length="100" mass="10927">AEVVTTTEEPTTTAEVVTTTEEPTTAAEEVTTTEEPTLEPVETSTVEPTTTTAEGTTTSESYSERVMYYSMYLGDQKQMSVARFLRLSPNDNDGDCSLDK</sequence>
<keyword evidence="3" id="KW-1185">Reference proteome</keyword>
<protein>
    <submittedName>
        <fullName evidence="2">Uncharacterized protein</fullName>
    </submittedName>
</protein>
<dbReference type="KEGG" id="nai:NECAME_18042"/>
<organism evidence="2 3">
    <name type="scientific">Necator americanus</name>
    <name type="common">Human hookworm</name>
    <dbReference type="NCBI Taxonomy" id="51031"/>
    <lineage>
        <taxon>Eukaryota</taxon>
        <taxon>Metazoa</taxon>
        <taxon>Ecdysozoa</taxon>
        <taxon>Nematoda</taxon>
        <taxon>Chromadorea</taxon>
        <taxon>Rhabditida</taxon>
        <taxon>Rhabditina</taxon>
        <taxon>Rhabditomorpha</taxon>
        <taxon>Strongyloidea</taxon>
        <taxon>Ancylostomatidae</taxon>
        <taxon>Bunostominae</taxon>
        <taxon>Necator</taxon>
    </lineage>
</organism>
<feature type="non-terminal residue" evidence="2">
    <location>
        <position position="100"/>
    </location>
</feature>
<dbReference type="Proteomes" id="UP000053676">
    <property type="component" value="Unassembled WGS sequence"/>
</dbReference>
<gene>
    <name evidence="2" type="ORF">NECAME_18042</name>
</gene>
<name>W2TG10_NECAM</name>
<feature type="non-terminal residue" evidence="2">
    <location>
        <position position="1"/>
    </location>
</feature>
<dbReference type="EMBL" id="KI659209">
    <property type="protein sequence ID" value="ETN80131.1"/>
    <property type="molecule type" value="Genomic_DNA"/>
</dbReference>
<reference evidence="3" key="1">
    <citation type="journal article" date="2014" name="Nat. Genet.">
        <title>Genome of the human hookworm Necator americanus.</title>
        <authorList>
            <person name="Tang Y.T."/>
            <person name="Gao X."/>
            <person name="Rosa B.A."/>
            <person name="Abubucker S."/>
            <person name="Hallsworth-Pepin K."/>
            <person name="Martin J."/>
            <person name="Tyagi R."/>
            <person name="Heizer E."/>
            <person name="Zhang X."/>
            <person name="Bhonagiri-Palsikar V."/>
            <person name="Minx P."/>
            <person name="Warren W.C."/>
            <person name="Wang Q."/>
            <person name="Zhan B."/>
            <person name="Hotez P.J."/>
            <person name="Sternberg P.W."/>
            <person name="Dougall A."/>
            <person name="Gaze S.T."/>
            <person name="Mulvenna J."/>
            <person name="Sotillo J."/>
            <person name="Ranganathan S."/>
            <person name="Rabelo E.M."/>
            <person name="Wilson R.K."/>
            <person name="Felgner P.L."/>
            <person name="Bethony J."/>
            <person name="Hawdon J.M."/>
            <person name="Gasser R.B."/>
            <person name="Loukas A."/>
            <person name="Mitreva M."/>
        </authorList>
    </citation>
    <scope>NUCLEOTIDE SEQUENCE [LARGE SCALE GENOMIC DNA]</scope>
</reference>
<evidence type="ECO:0000313" key="2">
    <source>
        <dbReference type="EMBL" id="ETN80131.1"/>
    </source>
</evidence>
<dbReference type="AlphaFoldDB" id="W2TG10"/>
<evidence type="ECO:0000313" key="3">
    <source>
        <dbReference type="Proteomes" id="UP000053676"/>
    </source>
</evidence>